<name>Q9HKP0_THEAC</name>
<dbReference type="STRING" id="273075.gene:9571777"/>
<gene>
    <name evidence="1" type="ordered locus">Ta0557</name>
</gene>
<proteinExistence type="predicted"/>
<dbReference type="KEGG" id="tac:Ta0557"/>
<sequence>MRYAAGQGNGYAVVSAQCFIYHYFSDLAWVENAGISWGLKLNVRSRDYIAVYEYGYRCIGQGKGHASRILYVKYITTIIRYLCRIVYYREVLLYHLRGFLRRCLHAVHKMERLIRQHSHRRRGYEQCYDEEDQFRYCCRSHQDTTSLNIS</sequence>
<protein>
    <submittedName>
        <fullName evidence="1">Uncharacterized protein</fullName>
    </submittedName>
</protein>
<dbReference type="InParanoid" id="Q9HKP0"/>
<dbReference type="Proteomes" id="UP000001024">
    <property type="component" value="Chromosome"/>
</dbReference>
<dbReference type="EnsemblBacteria" id="CAC11697">
    <property type="protein sequence ID" value="CAC11697"/>
    <property type="gene ID" value="CAC11697"/>
</dbReference>
<evidence type="ECO:0000313" key="1">
    <source>
        <dbReference type="EMBL" id="CAC11697.1"/>
    </source>
</evidence>
<evidence type="ECO:0000313" key="2">
    <source>
        <dbReference type="Proteomes" id="UP000001024"/>
    </source>
</evidence>
<dbReference type="AlphaFoldDB" id="Q9HKP0"/>
<keyword evidence="2" id="KW-1185">Reference proteome</keyword>
<accession>Q9HKP0</accession>
<dbReference type="EMBL" id="AL445064">
    <property type="protein sequence ID" value="CAC11697.1"/>
    <property type="molecule type" value="Genomic_DNA"/>
</dbReference>
<reference evidence="1 2" key="1">
    <citation type="journal article" date="2000" name="Nature">
        <title>The genome sequence of the thermoacidophilic scavenger Thermoplasma acidophilum.</title>
        <authorList>
            <person name="Ruepp A."/>
            <person name="Graml W."/>
            <person name="Santos-Martinez M.L."/>
            <person name="Koretke K.K."/>
            <person name="Volker C."/>
            <person name="Mewes H.W."/>
            <person name="Frishman D."/>
            <person name="Stocker S."/>
            <person name="Lupas A.N."/>
            <person name="Baumeister W."/>
        </authorList>
    </citation>
    <scope>NUCLEOTIDE SEQUENCE [LARGE SCALE GENOMIC DNA]</scope>
    <source>
        <strain evidence="2">ATCC 25905 / DSM 1728 / JCM 9062 / NBRC 15155 / AMRC-C165</strain>
    </source>
</reference>
<dbReference type="HOGENOM" id="CLU_1736502_0_0_2"/>
<organism evidence="1 2">
    <name type="scientific">Thermoplasma acidophilum (strain ATCC 25905 / DSM 1728 / JCM 9062 / NBRC 15155 / AMRC-C165)</name>
    <dbReference type="NCBI Taxonomy" id="273075"/>
    <lineage>
        <taxon>Archaea</taxon>
        <taxon>Methanobacteriati</taxon>
        <taxon>Thermoplasmatota</taxon>
        <taxon>Thermoplasmata</taxon>
        <taxon>Thermoplasmatales</taxon>
        <taxon>Thermoplasmataceae</taxon>
        <taxon>Thermoplasma</taxon>
    </lineage>
</organism>